<keyword evidence="7" id="KW-1185">Reference proteome</keyword>
<feature type="signal peptide" evidence="4">
    <location>
        <begin position="1"/>
        <end position="25"/>
    </location>
</feature>
<proteinExistence type="inferred from homology"/>
<dbReference type="GO" id="GO:0030288">
    <property type="term" value="C:outer membrane-bounded periplasmic space"/>
    <property type="evidence" value="ECO:0007669"/>
    <property type="project" value="TreeGrafter"/>
</dbReference>
<dbReference type="PANTHER" id="PTHR30085:SF6">
    <property type="entry name" value="ABC TRANSPORTER GLUTAMINE-BINDING PROTEIN GLNH"/>
    <property type="match status" value="1"/>
</dbReference>
<evidence type="ECO:0000313" key="6">
    <source>
        <dbReference type="EMBL" id="ATA22087.1"/>
    </source>
</evidence>
<gene>
    <name evidence="6" type="ORF">AWC35_23645</name>
</gene>
<dbReference type="GO" id="GO:0005576">
    <property type="term" value="C:extracellular region"/>
    <property type="evidence" value="ECO:0007669"/>
    <property type="project" value="TreeGrafter"/>
</dbReference>
<evidence type="ECO:0000256" key="3">
    <source>
        <dbReference type="ARBA" id="ARBA00022729"/>
    </source>
</evidence>
<dbReference type="SMART" id="SM00062">
    <property type="entry name" value="PBPb"/>
    <property type="match status" value="1"/>
</dbReference>
<keyword evidence="2" id="KW-0813">Transport</keyword>
<sequence>MKKLNKLSLAVLTGSLLLGALPSWADMLTDIQGRGVLNCGVYSDVPPFSSPDPKTRQLAGMDVDLCNALAKQMGLKLNLMPVSVEARIAVLTTGRVDVLIANLAYTKTRAAQIQFSDPYYVAKEVLVVKSANADKTRADFKGKRISSTKGSTSEQSIRLADAKPVTFQDTASAYLALQQNKSVGFVTNNMTAAKLVMQAQKDGVNLAIIKEPMALEPIAIGLKQGEPALLAKVNSSLKAMDDAGEIDQIWNHWIGPNTDYKMVREEKVQPLSSLKFVPLE</sequence>
<dbReference type="GO" id="GO:0006865">
    <property type="term" value="P:amino acid transport"/>
    <property type="evidence" value="ECO:0007669"/>
    <property type="project" value="TreeGrafter"/>
</dbReference>
<keyword evidence="3 4" id="KW-0732">Signal</keyword>
<dbReference type="SUPFAM" id="SSF53850">
    <property type="entry name" value="Periplasmic binding protein-like II"/>
    <property type="match status" value="1"/>
</dbReference>
<evidence type="ECO:0000256" key="1">
    <source>
        <dbReference type="ARBA" id="ARBA00010333"/>
    </source>
</evidence>
<evidence type="ECO:0000256" key="4">
    <source>
        <dbReference type="SAM" id="SignalP"/>
    </source>
</evidence>
<evidence type="ECO:0000256" key="2">
    <source>
        <dbReference type="ARBA" id="ARBA00022448"/>
    </source>
</evidence>
<dbReference type="Pfam" id="PF00497">
    <property type="entry name" value="SBP_bac_3"/>
    <property type="match status" value="1"/>
</dbReference>
<dbReference type="Gene3D" id="3.40.190.10">
    <property type="entry name" value="Periplasmic binding protein-like II"/>
    <property type="match status" value="2"/>
</dbReference>
<evidence type="ECO:0000313" key="7">
    <source>
        <dbReference type="Proteomes" id="UP000217182"/>
    </source>
</evidence>
<reference evidence="6 7" key="1">
    <citation type="submission" date="2016-01" db="EMBL/GenBank/DDBJ databases">
        <authorList>
            <person name="Oliw E.H."/>
        </authorList>
    </citation>
    <scope>NUCLEOTIDE SEQUENCE [LARGE SCALE GENOMIC DNA]</scope>
    <source>
        <strain evidence="6 7">FRB97</strain>
    </source>
</reference>
<dbReference type="AlphaFoldDB" id="A0A250B7I2"/>
<feature type="domain" description="Solute-binding protein family 3/N-terminal" evidence="5">
    <location>
        <begin position="36"/>
        <end position="257"/>
    </location>
</feature>
<dbReference type="OrthoDB" id="7241844at2"/>
<dbReference type="EMBL" id="CP014136">
    <property type="protein sequence ID" value="ATA22087.1"/>
    <property type="molecule type" value="Genomic_DNA"/>
</dbReference>
<name>A0A250B7I2_9GAMM</name>
<evidence type="ECO:0000259" key="5">
    <source>
        <dbReference type="SMART" id="SM00062"/>
    </source>
</evidence>
<accession>A0A250B7I2</accession>
<feature type="chain" id="PRO_5012445182" evidence="4">
    <location>
        <begin position="26"/>
        <end position="280"/>
    </location>
</feature>
<dbReference type="PANTHER" id="PTHR30085">
    <property type="entry name" value="AMINO ACID ABC TRANSPORTER PERMEASE"/>
    <property type="match status" value="1"/>
</dbReference>
<dbReference type="InterPro" id="IPR051455">
    <property type="entry name" value="Bact_solute-bind_prot3"/>
</dbReference>
<dbReference type="Proteomes" id="UP000217182">
    <property type="component" value="Chromosome"/>
</dbReference>
<dbReference type="RefSeq" id="WP_095848676.1">
    <property type="nucleotide sequence ID" value="NZ_CP014136.1"/>
</dbReference>
<dbReference type="InterPro" id="IPR001638">
    <property type="entry name" value="Solute-binding_3/MltF_N"/>
</dbReference>
<protein>
    <submittedName>
        <fullName evidence="6">ABC transporter</fullName>
    </submittedName>
</protein>
<comment type="similarity">
    <text evidence="1">Belongs to the bacterial solute-binding protein 3 family.</text>
</comment>
<organism evidence="6 7">
    <name type="scientific">Gibbsiella quercinecans</name>
    <dbReference type="NCBI Taxonomy" id="929813"/>
    <lineage>
        <taxon>Bacteria</taxon>
        <taxon>Pseudomonadati</taxon>
        <taxon>Pseudomonadota</taxon>
        <taxon>Gammaproteobacteria</taxon>
        <taxon>Enterobacterales</taxon>
        <taxon>Yersiniaceae</taxon>
        <taxon>Gibbsiella</taxon>
    </lineage>
</organism>
<dbReference type="KEGG" id="gqu:AWC35_23645"/>
<dbReference type="CDD" id="cd13689">
    <property type="entry name" value="PBP2_BsGlnH"/>
    <property type="match status" value="1"/>
</dbReference>